<gene>
    <name evidence="2" type="ORF">RNC47_21345</name>
</gene>
<dbReference type="Proteomes" id="UP001183420">
    <property type="component" value="Unassembled WGS sequence"/>
</dbReference>
<dbReference type="RefSeq" id="WP_311601061.1">
    <property type="nucleotide sequence ID" value="NZ_JAVREM010000030.1"/>
</dbReference>
<dbReference type="PANTHER" id="PTHR38011">
    <property type="entry name" value="DIHYDROFOLATE REDUCTASE FAMILY PROTEIN (AFU_ORTHOLOGUE AFUA_8G06820)"/>
    <property type="match status" value="1"/>
</dbReference>
<dbReference type="Pfam" id="PF01872">
    <property type="entry name" value="RibD_C"/>
    <property type="match status" value="1"/>
</dbReference>
<proteinExistence type="predicted"/>
<evidence type="ECO:0000313" key="3">
    <source>
        <dbReference type="Proteomes" id="UP001183420"/>
    </source>
</evidence>
<dbReference type="EMBL" id="JAVREM010000030">
    <property type="protein sequence ID" value="MDT0320880.1"/>
    <property type="molecule type" value="Genomic_DNA"/>
</dbReference>
<evidence type="ECO:0000259" key="1">
    <source>
        <dbReference type="Pfam" id="PF01872"/>
    </source>
</evidence>
<protein>
    <submittedName>
        <fullName evidence="2">Dihydrofolate reductase family protein</fullName>
    </submittedName>
</protein>
<dbReference type="PANTHER" id="PTHR38011:SF2">
    <property type="entry name" value="BIFUNCTIONAL DEAMINASE-REDUCTASE DOMAIN PROTEIN"/>
    <property type="match status" value="1"/>
</dbReference>
<reference evidence="3" key="1">
    <citation type="submission" date="2023-07" db="EMBL/GenBank/DDBJ databases">
        <title>30 novel species of actinomycetes from the DSMZ collection.</title>
        <authorList>
            <person name="Nouioui I."/>
        </authorList>
    </citation>
    <scope>NUCLEOTIDE SEQUENCE [LARGE SCALE GENOMIC DNA]</scope>
    <source>
        <strain evidence="3">DSM 44918</strain>
    </source>
</reference>
<name>A0ABU2LTF7_9ACTN</name>
<dbReference type="SUPFAM" id="SSF53597">
    <property type="entry name" value="Dihydrofolate reductase-like"/>
    <property type="match status" value="1"/>
</dbReference>
<dbReference type="Gene3D" id="3.40.430.10">
    <property type="entry name" value="Dihydrofolate Reductase, subunit A"/>
    <property type="match status" value="1"/>
</dbReference>
<feature type="domain" description="Bacterial bifunctional deaminase-reductase C-terminal" evidence="1">
    <location>
        <begin position="3"/>
        <end position="187"/>
    </location>
</feature>
<comment type="caution">
    <text evidence="2">The sequence shown here is derived from an EMBL/GenBank/DDBJ whole genome shotgun (WGS) entry which is preliminary data.</text>
</comment>
<keyword evidence="3" id="KW-1185">Reference proteome</keyword>
<organism evidence="2 3">
    <name type="scientific">Streptomyces millisiae</name>
    <dbReference type="NCBI Taxonomy" id="3075542"/>
    <lineage>
        <taxon>Bacteria</taxon>
        <taxon>Bacillati</taxon>
        <taxon>Actinomycetota</taxon>
        <taxon>Actinomycetes</taxon>
        <taxon>Kitasatosporales</taxon>
        <taxon>Streptomycetaceae</taxon>
        <taxon>Streptomyces</taxon>
    </lineage>
</organism>
<dbReference type="InterPro" id="IPR024072">
    <property type="entry name" value="DHFR-like_dom_sf"/>
</dbReference>
<dbReference type="InterPro" id="IPR002734">
    <property type="entry name" value="RibDG_C"/>
</dbReference>
<dbReference type="InterPro" id="IPR050765">
    <property type="entry name" value="Riboflavin_Biosynth_HTPR"/>
</dbReference>
<sequence length="209" mass="22551">MRLTLTEFLTLDGVVQGPGGPEEDTSDGFTHGGWSYPYADEDFGRLVTGWFDRADAFLLGRRTYEIFAGFWPDQRDPADPVASRLNTLPKYVASTTLRNPGWAHTTVLADDVPARVAELKARPGRELQIHGSGVLARSLFAHDLIDEVRLLIHPVVLGGGRRLFAAGTVPTALRLTDTATTGSGIVLQVYEPVGRPSYGSFIADAATAG</sequence>
<evidence type="ECO:0000313" key="2">
    <source>
        <dbReference type="EMBL" id="MDT0320880.1"/>
    </source>
</evidence>
<accession>A0ABU2LTF7</accession>